<protein>
    <submittedName>
        <fullName evidence="1">Uncharacterized protein</fullName>
    </submittedName>
</protein>
<organism evidence="1">
    <name type="scientific">marine sediment metagenome</name>
    <dbReference type="NCBI Taxonomy" id="412755"/>
    <lineage>
        <taxon>unclassified sequences</taxon>
        <taxon>metagenomes</taxon>
        <taxon>ecological metagenomes</taxon>
    </lineage>
</organism>
<reference evidence="1" key="1">
    <citation type="journal article" date="2015" name="Nature">
        <title>Complex archaea that bridge the gap between prokaryotes and eukaryotes.</title>
        <authorList>
            <person name="Spang A."/>
            <person name="Saw J.H."/>
            <person name="Jorgensen S.L."/>
            <person name="Zaremba-Niedzwiedzka K."/>
            <person name="Martijn J."/>
            <person name="Lind A.E."/>
            <person name="van Eijk R."/>
            <person name="Schleper C."/>
            <person name="Guy L."/>
            <person name="Ettema T.J."/>
        </authorList>
    </citation>
    <scope>NUCLEOTIDE SEQUENCE</scope>
</reference>
<comment type="caution">
    <text evidence="1">The sequence shown here is derived from an EMBL/GenBank/DDBJ whole genome shotgun (WGS) entry which is preliminary data.</text>
</comment>
<proteinExistence type="predicted"/>
<feature type="non-terminal residue" evidence="1">
    <location>
        <position position="412"/>
    </location>
</feature>
<name>A0A0F9HWA3_9ZZZZ</name>
<dbReference type="EMBL" id="LAZR01021249">
    <property type="protein sequence ID" value="KKL85980.1"/>
    <property type="molecule type" value="Genomic_DNA"/>
</dbReference>
<sequence length="412" mass="42793">MKQVIFGGNNNSLNASTVRYESLVLDGGWTATEANVYKLVSADGFIKKLRVRLSTAPGAGKSFTFVLMLNGSPTALSVEIADSATSGNAADEIDVAPGDTVSIRCTPSGTPGTGNTARWSVVFDGDTANESLILGGPGIWALHNTNTEYSQVMCGDSVKGILGILENDCRQVVPTAGTIKDFYVKLTADPGTAPDAYRFTLRLNGATVAQSLIVTITADDTTGSDLVHNLAVVAGDILTMVIEPLNSPSETPLAAWGMTFVADIDGESIILGGSMIDLDNALTEYNAFSSRVNNAWSSEVPANQLGQTCTLKKLYMLLSGSPGAGNKYTFTVRIAGADSNVVVEVADTATTGNSGALEDTVADDEFVSLQVIPDSTPTVRDAYWGLVSFIAAGWAGGDVLGVAIAGIAKING</sequence>
<accession>A0A0F9HWA3</accession>
<dbReference type="AlphaFoldDB" id="A0A0F9HWA3"/>
<gene>
    <name evidence="1" type="ORF">LCGC14_1949290</name>
</gene>
<evidence type="ECO:0000313" key="1">
    <source>
        <dbReference type="EMBL" id="KKL85980.1"/>
    </source>
</evidence>